<dbReference type="InterPro" id="IPR001543">
    <property type="entry name" value="FliN-like_C"/>
</dbReference>
<dbReference type="Pfam" id="PF01052">
    <property type="entry name" value="FliMN_C"/>
    <property type="match status" value="1"/>
</dbReference>
<proteinExistence type="predicted"/>
<evidence type="ECO:0000313" key="3">
    <source>
        <dbReference type="Proteomes" id="UP000054422"/>
    </source>
</evidence>
<organism evidence="2 3">
    <name type="scientific">Legionella norrlandica</name>
    <dbReference type="NCBI Taxonomy" id="1498499"/>
    <lineage>
        <taxon>Bacteria</taxon>
        <taxon>Pseudomonadati</taxon>
        <taxon>Pseudomonadota</taxon>
        <taxon>Gammaproteobacteria</taxon>
        <taxon>Legionellales</taxon>
        <taxon>Legionellaceae</taxon>
        <taxon>Legionella</taxon>
    </lineage>
</organism>
<accession>A0A0A2SQ89</accession>
<name>A0A0A2SQ89_9GAMM</name>
<dbReference type="SUPFAM" id="SSF101801">
    <property type="entry name" value="Surface presentation of antigens (SPOA)"/>
    <property type="match status" value="1"/>
</dbReference>
<dbReference type="EMBL" id="JNCF01000020">
    <property type="protein sequence ID" value="KGP63305.1"/>
    <property type="molecule type" value="Genomic_DNA"/>
</dbReference>
<evidence type="ECO:0000259" key="1">
    <source>
        <dbReference type="Pfam" id="PF01052"/>
    </source>
</evidence>
<sequence>MKPYRLINRSELEVIKQHCLGIITRWSNEFCLVSPGLELSKPQTLSPLFQGFLIKNNDRPLAIVENHYLSFVNELLFGTDKSCFDSVSQTIFADLLKQLFTTEPCFILEPEEELPNWFYPGSSSLLLTFSIGYRQLQLILSSDWVNQQLPSIKSTTSETISFDKTIEEQIVTLTVELDSIKLPLEQLINLQSGDVVTTDHLISQPLRITRKKQLIAQGKLGQSSLHKSILLKNY</sequence>
<reference evidence="2 3" key="1">
    <citation type="submission" date="2014-05" db="EMBL/GenBank/DDBJ databases">
        <authorList>
            <person name="Rizzardi K."/>
            <person name="Winiecka-Krusnell J."/>
            <person name="Ramliden M."/>
            <person name="Alm E."/>
            <person name="Andersson S."/>
            <person name="Byfors S."/>
        </authorList>
    </citation>
    <scope>NUCLEOTIDE SEQUENCE [LARGE SCALE GENOMIC DNA]</scope>
    <source>
        <strain evidence="2 3">LEGN</strain>
    </source>
</reference>
<dbReference type="RefSeq" id="WP_035889180.1">
    <property type="nucleotide sequence ID" value="NZ_JNCF01000020.1"/>
</dbReference>
<dbReference type="Gene3D" id="2.30.330.10">
    <property type="entry name" value="SpoA-like"/>
    <property type="match status" value="1"/>
</dbReference>
<dbReference type="InterPro" id="IPR036429">
    <property type="entry name" value="SpoA-like_sf"/>
</dbReference>
<dbReference type="Proteomes" id="UP000054422">
    <property type="component" value="Unassembled WGS sequence"/>
</dbReference>
<gene>
    <name evidence="2" type="ORF">EP47_09235</name>
</gene>
<comment type="caution">
    <text evidence="2">The sequence shown here is derived from an EMBL/GenBank/DDBJ whole genome shotgun (WGS) entry which is preliminary data.</text>
</comment>
<keyword evidence="3" id="KW-1185">Reference proteome</keyword>
<evidence type="ECO:0000313" key="2">
    <source>
        <dbReference type="EMBL" id="KGP63305.1"/>
    </source>
</evidence>
<dbReference type="STRING" id="1498499.EP47_09235"/>
<feature type="domain" description="Flagellar motor switch protein FliN-like C-terminal" evidence="1">
    <location>
        <begin position="171"/>
        <end position="227"/>
    </location>
</feature>
<dbReference type="OrthoDB" id="5653393at2"/>
<protein>
    <recommendedName>
        <fullName evidence="1">Flagellar motor switch protein FliN-like C-terminal domain-containing protein</fullName>
    </recommendedName>
</protein>
<dbReference type="AlphaFoldDB" id="A0A0A2SQ89"/>